<sequence length="180" mass="20178">MNILIAYATVEGQTRKIAAQLAEIFENRGWQVALQNTAGMMEFILNRPDAAILLAPVHAGRYPTPFTHFVRQEADWLNSVPSAFVSVSLSIVSDNADERQEAEDYPTGLLAETGWQPLAIHHAGGALRLAEYDFFKRWMVRRLSRNAPAGEQKGDREFTDWAALELFASEFANEVGRRKA</sequence>
<feature type="domain" description="Flavodoxin" evidence="1">
    <location>
        <begin position="4"/>
        <end position="145"/>
    </location>
</feature>
<protein>
    <submittedName>
        <fullName evidence="2">Menaquinone-dependent protoporphyrinogen oxidase</fullName>
        <ecNumber evidence="2">1.3.5.3</ecNumber>
    </submittedName>
</protein>
<reference evidence="2 3" key="1">
    <citation type="submission" date="2024-06" db="EMBL/GenBank/DDBJ databases">
        <title>Genomic Encyclopedia of Type Strains, Phase IV (KMG-IV): sequencing the most valuable type-strain genomes for metagenomic binning, comparative biology and taxonomic classification.</title>
        <authorList>
            <person name="Goeker M."/>
        </authorList>
    </citation>
    <scope>NUCLEOTIDE SEQUENCE [LARGE SCALE GENOMIC DNA]</scope>
    <source>
        <strain evidence="2 3">DSM 29780</strain>
    </source>
</reference>
<evidence type="ECO:0000313" key="3">
    <source>
        <dbReference type="Proteomes" id="UP001549047"/>
    </source>
</evidence>
<dbReference type="InterPro" id="IPR026816">
    <property type="entry name" value="Flavodoxin_dom"/>
</dbReference>
<comment type="caution">
    <text evidence="2">The sequence shown here is derived from an EMBL/GenBank/DDBJ whole genome shotgun (WGS) entry which is preliminary data.</text>
</comment>
<dbReference type="EC" id="1.3.5.3" evidence="2"/>
<keyword evidence="2" id="KW-0560">Oxidoreductase</keyword>
<dbReference type="Proteomes" id="UP001549047">
    <property type="component" value="Unassembled WGS sequence"/>
</dbReference>
<evidence type="ECO:0000259" key="1">
    <source>
        <dbReference type="Pfam" id="PF12724"/>
    </source>
</evidence>
<name>A0ABV2IV67_9HYPH</name>
<accession>A0ABV2IV67</accession>
<dbReference type="RefSeq" id="WP_354554831.1">
    <property type="nucleotide sequence ID" value="NZ_JBEPMB010000001.1"/>
</dbReference>
<keyword evidence="3" id="KW-1185">Reference proteome</keyword>
<gene>
    <name evidence="2" type="ORF">ABID16_000563</name>
</gene>
<dbReference type="InterPro" id="IPR029039">
    <property type="entry name" value="Flavoprotein-like_sf"/>
</dbReference>
<dbReference type="Pfam" id="PF12724">
    <property type="entry name" value="Flavodoxin_5"/>
    <property type="match status" value="1"/>
</dbReference>
<dbReference type="SUPFAM" id="SSF52218">
    <property type="entry name" value="Flavoproteins"/>
    <property type="match status" value="1"/>
</dbReference>
<dbReference type="PANTHER" id="PTHR38030:SF2">
    <property type="entry name" value="PROTOPORPHYRINOGEN IX DEHYDROGENASE [QUINONE]"/>
    <property type="match status" value="1"/>
</dbReference>
<organism evidence="2 3">
    <name type="scientific">Rhizobium aquaticum</name>
    <dbReference type="NCBI Taxonomy" id="1549636"/>
    <lineage>
        <taxon>Bacteria</taxon>
        <taxon>Pseudomonadati</taxon>
        <taxon>Pseudomonadota</taxon>
        <taxon>Alphaproteobacteria</taxon>
        <taxon>Hyphomicrobiales</taxon>
        <taxon>Rhizobiaceae</taxon>
        <taxon>Rhizobium/Agrobacterium group</taxon>
        <taxon>Rhizobium</taxon>
    </lineage>
</organism>
<evidence type="ECO:0000313" key="2">
    <source>
        <dbReference type="EMBL" id="MET3612258.1"/>
    </source>
</evidence>
<dbReference type="GO" id="GO:0016491">
    <property type="term" value="F:oxidoreductase activity"/>
    <property type="evidence" value="ECO:0007669"/>
    <property type="project" value="UniProtKB-KW"/>
</dbReference>
<dbReference type="Gene3D" id="3.40.50.360">
    <property type="match status" value="1"/>
</dbReference>
<proteinExistence type="predicted"/>
<dbReference type="PANTHER" id="PTHR38030">
    <property type="entry name" value="PROTOPORPHYRINOGEN IX DEHYDROGENASE [MENAQUINONE]"/>
    <property type="match status" value="1"/>
</dbReference>
<dbReference type="EMBL" id="JBEPMB010000001">
    <property type="protein sequence ID" value="MET3612258.1"/>
    <property type="molecule type" value="Genomic_DNA"/>
</dbReference>
<dbReference type="InterPro" id="IPR052200">
    <property type="entry name" value="Protoporphyrinogen_IX_DH"/>
</dbReference>